<evidence type="ECO:0000259" key="1">
    <source>
        <dbReference type="Pfam" id="PF00483"/>
    </source>
</evidence>
<keyword evidence="2" id="KW-0548">Nucleotidyltransferase</keyword>
<feature type="domain" description="Nucleotidyl transferase" evidence="1">
    <location>
        <begin position="3"/>
        <end position="211"/>
    </location>
</feature>
<dbReference type="RefSeq" id="WP_354549246.1">
    <property type="nucleotide sequence ID" value="NZ_JBEPSM010000001.1"/>
</dbReference>
<dbReference type="SUPFAM" id="SSF53448">
    <property type="entry name" value="Nucleotide-diphospho-sugar transferases"/>
    <property type="match status" value="1"/>
</dbReference>
<evidence type="ECO:0000313" key="2">
    <source>
        <dbReference type="EMBL" id="MET4633114.1"/>
    </source>
</evidence>
<dbReference type="InterPro" id="IPR029044">
    <property type="entry name" value="Nucleotide-diphossugar_trans"/>
</dbReference>
<dbReference type="EC" id="2.7.7.33" evidence="2"/>
<dbReference type="Pfam" id="PF00483">
    <property type="entry name" value="NTP_transferase"/>
    <property type="match status" value="1"/>
</dbReference>
<comment type="caution">
    <text evidence="2">The sequence shown here is derived from an EMBL/GenBank/DDBJ whole genome shotgun (WGS) entry which is preliminary data.</text>
</comment>
<dbReference type="GO" id="GO:0047343">
    <property type="term" value="F:glucose-1-phosphate cytidylyltransferase activity"/>
    <property type="evidence" value="ECO:0007669"/>
    <property type="project" value="UniProtKB-EC"/>
</dbReference>
<proteinExistence type="predicted"/>
<dbReference type="PANTHER" id="PTHR47183:SF3">
    <property type="entry name" value="TRANSFERASE"/>
    <property type="match status" value="1"/>
</dbReference>
<dbReference type="Gene3D" id="3.90.550.10">
    <property type="entry name" value="Spore Coat Polysaccharide Biosynthesis Protein SpsA, Chain A"/>
    <property type="match status" value="1"/>
</dbReference>
<evidence type="ECO:0000313" key="3">
    <source>
        <dbReference type="Proteomes" id="UP001549321"/>
    </source>
</evidence>
<name>A0ABV2QVR0_9HYPH</name>
<gene>
    <name evidence="2" type="ORF">ABIE08_001027</name>
</gene>
<organism evidence="2 3">
    <name type="scientific">Kaistia defluvii</name>
    <dbReference type="NCBI Taxonomy" id="410841"/>
    <lineage>
        <taxon>Bacteria</taxon>
        <taxon>Pseudomonadati</taxon>
        <taxon>Pseudomonadota</taxon>
        <taxon>Alphaproteobacteria</taxon>
        <taxon>Hyphomicrobiales</taxon>
        <taxon>Kaistiaceae</taxon>
        <taxon>Kaistia</taxon>
    </lineage>
</organism>
<reference evidence="2 3" key="1">
    <citation type="submission" date="2024-06" db="EMBL/GenBank/DDBJ databases">
        <title>Sorghum-associated microbial communities from plants grown in Nebraska, USA.</title>
        <authorList>
            <person name="Schachtman D."/>
        </authorList>
    </citation>
    <scope>NUCLEOTIDE SEQUENCE [LARGE SCALE GENOMIC DNA]</scope>
    <source>
        <strain evidence="2 3">3207</strain>
    </source>
</reference>
<dbReference type="EMBL" id="JBEPSM010000001">
    <property type="protein sequence ID" value="MET4633114.1"/>
    <property type="molecule type" value="Genomic_DNA"/>
</dbReference>
<protein>
    <submittedName>
        <fullName evidence="2">Glucose-1-phosphate cytidylyltransferase</fullName>
        <ecNumber evidence="2">2.7.7.33</ecNumber>
    </submittedName>
</protein>
<dbReference type="InterPro" id="IPR013446">
    <property type="entry name" value="G1P_cyt_trans-like"/>
</dbReference>
<keyword evidence="2" id="KW-0808">Transferase</keyword>
<dbReference type="PANTHER" id="PTHR47183">
    <property type="entry name" value="GLUCOSE-1-PHOSPHATE CYTIDYLYLTRANSFERASE-RELATED"/>
    <property type="match status" value="1"/>
</dbReference>
<accession>A0ABV2QVR0</accession>
<dbReference type="InterPro" id="IPR005835">
    <property type="entry name" value="NTP_transferase_dom"/>
</dbReference>
<keyword evidence="3" id="KW-1185">Reference proteome</keyword>
<dbReference type="Proteomes" id="UP001549321">
    <property type="component" value="Unassembled WGS sequence"/>
</dbReference>
<sequence length="270" mass="30990">MKVILFCGGLGTRIREYPESIPKPMIPIGHQPILWHLMNYYSQRGHNEFILCTGYKANVIKDFFLNYRPQAYADCIVSGFGTKIELLGKPEQDWRIALIDTGIWRNIGERLLAVREHVCNEEIFLANYSDGLSDVDLDDMIERFRNSDKLACFLAVRPHLSFHFADIQPNGSMRGFRTADRSDLWINGGFFLFRPGIFDFIRPGEELVQEPFTRLIEADALMAYKYEGFWRAMDTLKDRQILEDMVEQGAMPWRLTDAGSGHPARAVAGS</sequence>